<dbReference type="EMBL" id="MU032351">
    <property type="protein sequence ID" value="KAF3761438.1"/>
    <property type="molecule type" value="Genomic_DNA"/>
</dbReference>
<comment type="caution">
    <text evidence="2">The sequence shown here is derived from an EMBL/GenBank/DDBJ whole genome shotgun (WGS) entry which is preliminary data.</text>
</comment>
<feature type="compositionally biased region" description="Polar residues" evidence="1">
    <location>
        <begin position="235"/>
        <end position="247"/>
    </location>
</feature>
<organism evidence="2 3">
    <name type="scientific">Cryphonectria parasitica (strain ATCC 38755 / EP155)</name>
    <dbReference type="NCBI Taxonomy" id="660469"/>
    <lineage>
        <taxon>Eukaryota</taxon>
        <taxon>Fungi</taxon>
        <taxon>Dikarya</taxon>
        <taxon>Ascomycota</taxon>
        <taxon>Pezizomycotina</taxon>
        <taxon>Sordariomycetes</taxon>
        <taxon>Sordariomycetidae</taxon>
        <taxon>Diaporthales</taxon>
        <taxon>Cryphonectriaceae</taxon>
        <taxon>Cryphonectria-Endothia species complex</taxon>
        <taxon>Cryphonectria</taxon>
    </lineage>
</organism>
<feature type="compositionally biased region" description="Low complexity" evidence="1">
    <location>
        <begin position="145"/>
        <end position="174"/>
    </location>
</feature>
<feature type="compositionally biased region" description="Basic and acidic residues" evidence="1">
    <location>
        <begin position="743"/>
        <end position="752"/>
    </location>
</feature>
<feature type="region of interest" description="Disordered" evidence="1">
    <location>
        <begin position="22"/>
        <end position="182"/>
    </location>
</feature>
<dbReference type="Pfam" id="PF20162">
    <property type="entry name" value="Etd1"/>
    <property type="match status" value="1"/>
</dbReference>
<feature type="compositionally biased region" description="Low complexity" evidence="1">
    <location>
        <begin position="34"/>
        <end position="44"/>
    </location>
</feature>
<feature type="region of interest" description="Disordered" evidence="1">
    <location>
        <begin position="901"/>
        <end position="920"/>
    </location>
</feature>
<feature type="compositionally biased region" description="Acidic residues" evidence="1">
    <location>
        <begin position="903"/>
        <end position="912"/>
    </location>
</feature>
<feature type="region of interest" description="Disordered" evidence="1">
    <location>
        <begin position="715"/>
        <end position="784"/>
    </location>
</feature>
<feature type="compositionally biased region" description="Polar residues" evidence="1">
    <location>
        <begin position="376"/>
        <end position="399"/>
    </location>
</feature>
<dbReference type="GeneID" id="63839863"/>
<dbReference type="InterPro" id="IPR045342">
    <property type="entry name" value="Etd1"/>
</dbReference>
<evidence type="ECO:0000256" key="1">
    <source>
        <dbReference type="SAM" id="MobiDB-lite"/>
    </source>
</evidence>
<sequence length="1139" mass="124119">MQAVPSLVGTGTVVAAASSGLVFGQPSDSTLPASSQRQSRPSSPLVRKVFTDFSVDSSSRATPTPPPASRPGTSPAVSLSQLGDGHSGPTHDHHHCAPLYSHPLSGNGQPASAGKQVTPPKAPSRRQSYIRAAEVAPSINESSRDSFQSHQSSSWIRRLSLRPSSQQDSPRSSLGPDSSISFSQASGSVVLSPTVSLTPTVPPNKLIKRFGSTHESLFARRQSKGEIPTLRRPATSHQRSATVQQLPASPDTDMPFDNMSLDQVSRPRASTTGQTHAPLRLQEPSNWTSFFHMRRVKTARRANVKSPSAESSLLDYPLPKMRIRVRHGSFPRPFLVKPQSISDATFEVAMAESELDRPFTMETSGRSELSARDSDQVLSEQSDSTSTRKARRSLSTQFRKATAGSLRRTKRKTDESSATRRYASDPTSSSTSDAARSGDRGAGIHELFTPPKSAHRANQSVEMSRSHEQTRDCSSPIPPLSRLSTFHMDMSRMGPSPPPSAGLLTSSPTQFSPTAAPFGAPVSLHSRAVSKEGASTLAGSEMSVPGLASGDDDTDYRSDALFDSFRTTDTNRLRMVETPLDTMFDESFPGAPGNVKTKRLSIQEILGNSWDGNTRILEEDEGGSTPLRGLRGLRIADDTYDAEDRATEIAKYQLSMGDRGMGTGRLSLDTTDDDYDWARDDEEAFSNPLSPPVTSLNLRRGPSLLPLRSALSRISDKSTSDGYTVASPSERPRSNVFDWSEPSQEKTDDGVSRPRTAHGKQESDPRGGRASNRKGCAPAHIRSQSVPVVHDALETTKNAPKFGTWAVGNKNASEEWDDDFDFDEASHSGSSSRPAKGLLMRVPESIRATQPTVKAHSGQIRELSLLVSSLKRLCRQGRELNLTGGQAASLWKEAENIISLASPDEDEAEETDTDRSFSDFDPLTIDERFLDEGFDASTLDRSEGSTHSTDPDIPKNAVVKEKKVARRRSVFSPDDDIFGNNSSLELPAPATRPHTPRTPERVREFHTPDGTVVSSVIAAMEQQRSQPNRPPESPLKPSTAKLFFDTNSLQELVKRANSIFHTLSDIVRREELLTMSPQATPRHDRHRRGGSPAFTRVFSGPDEGSPRHLVKSQKSHSPMPRSSLESNGLSQRMQMMTVS</sequence>
<keyword evidence="3" id="KW-1185">Reference proteome</keyword>
<feature type="region of interest" description="Disordered" evidence="1">
    <location>
        <begin position="357"/>
        <end position="512"/>
    </location>
</feature>
<feature type="compositionally biased region" description="Polar residues" evidence="1">
    <location>
        <begin position="503"/>
        <end position="512"/>
    </location>
</feature>
<proteinExistence type="predicted"/>
<dbReference type="GO" id="GO:0005096">
    <property type="term" value="F:GTPase activator activity"/>
    <property type="evidence" value="ECO:0007669"/>
    <property type="project" value="InterPro"/>
</dbReference>
<feature type="region of interest" description="Disordered" evidence="1">
    <location>
        <begin position="936"/>
        <end position="1002"/>
    </location>
</feature>
<feature type="compositionally biased region" description="Low complexity" evidence="1">
    <location>
        <begin position="424"/>
        <end position="435"/>
    </location>
</feature>
<feature type="region of interest" description="Disordered" evidence="1">
    <location>
        <begin position="225"/>
        <end position="254"/>
    </location>
</feature>
<feature type="region of interest" description="Disordered" evidence="1">
    <location>
        <begin position="1074"/>
        <end position="1139"/>
    </location>
</feature>
<accession>A0A9P4XV26</accession>
<evidence type="ECO:0000313" key="3">
    <source>
        <dbReference type="Proteomes" id="UP000803844"/>
    </source>
</evidence>
<feature type="compositionally biased region" description="Basic and acidic residues" evidence="1">
    <location>
        <begin position="938"/>
        <end position="962"/>
    </location>
</feature>
<gene>
    <name evidence="2" type="ORF">M406DRAFT_353093</name>
</gene>
<name>A0A9P4XV26_CRYP1</name>
<feature type="compositionally biased region" description="Polar residues" evidence="1">
    <location>
        <begin position="1123"/>
        <end position="1139"/>
    </location>
</feature>
<evidence type="ECO:0000313" key="2">
    <source>
        <dbReference type="EMBL" id="KAF3761438.1"/>
    </source>
</evidence>
<dbReference type="AlphaFoldDB" id="A0A9P4XV26"/>
<dbReference type="Proteomes" id="UP000803844">
    <property type="component" value="Unassembled WGS sequence"/>
</dbReference>
<reference evidence="2" key="1">
    <citation type="journal article" date="2020" name="Phytopathology">
        <title>Genome sequence of the chestnut blight fungus Cryphonectria parasitica EP155: A fundamental resource for an archetypical invasive plant pathogen.</title>
        <authorList>
            <person name="Crouch J.A."/>
            <person name="Dawe A."/>
            <person name="Aerts A."/>
            <person name="Barry K."/>
            <person name="Churchill A.C.L."/>
            <person name="Grimwood J."/>
            <person name="Hillman B."/>
            <person name="Milgroom M.G."/>
            <person name="Pangilinan J."/>
            <person name="Smith M."/>
            <person name="Salamov A."/>
            <person name="Schmutz J."/>
            <person name="Yadav J."/>
            <person name="Grigoriev I.V."/>
            <person name="Nuss D."/>
        </authorList>
    </citation>
    <scope>NUCLEOTIDE SEQUENCE</scope>
    <source>
        <strain evidence="2">EP155</strain>
    </source>
</reference>
<dbReference type="RefSeq" id="XP_040772417.1">
    <property type="nucleotide sequence ID" value="XM_040922734.1"/>
</dbReference>
<dbReference type="GO" id="GO:1902412">
    <property type="term" value="P:regulation of mitotic cytokinesis"/>
    <property type="evidence" value="ECO:0007669"/>
    <property type="project" value="InterPro"/>
</dbReference>
<protein>
    <submittedName>
        <fullName evidence="2">Uncharacterized protein</fullName>
    </submittedName>
</protein>
<dbReference type="OrthoDB" id="5346713at2759"/>